<dbReference type="Proteomes" id="UP001549366">
    <property type="component" value="Unassembled WGS sequence"/>
</dbReference>
<dbReference type="RefSeq" id="WP_354009555.1">
    <property type="nucleotide sequence ID" value="NZ_JBEWTA010000001.1"/>
</dbReference>
<dbReference type="CDD" id="cd10931">
    <property type="entry name" value="CE4_u7"/>
    <property type="match status" value="1"/>
</dbReference>
<gene>
    <name evidence="2" type="ORF">V5J35_000290</name>
</gene>
<evidence type="ECO:0000259" key="1">
    <source>
        <dbReference type="Pfam" id="PF23019"/>
    </source>
</evidence>
<organism evidence="2 3">
    <name type="scientific">Endozoicomonas lisbonensis</name>
    <dbReference type="NCBI Taxonomy" id="3120522"/>
    <lineage>
        <taxon>Bacteria</taxon>
        <taxon>Pseudomonadati</taxon>
        <taxon>Pseudomonadota</taxon>
        <taxon>Gammaproteobacteria</taxon>
        <taxon>Oceanospirillales</taxon>
        <taxon>Endozoicomonadaceae</taxon>
        <taxon>Endozoicomonas</taxon>
    </lineage>
</organism>
<dbReference type="EMBL" id="JBEWTB010000002">
    <property type="protein sequence ID" value="MET4755098.1"/>
    <property type="molecule type" value="Genomic_DNA"/>
</dbReference>
<reference evidence="2 3" key="1">
    <citation type="submission" date="2024-06" db="EMBL/GenBank/DDBJ databases">
        <title>Genomic Encyclopedia of Type Strains, Phase V (KMG-V): Genome sequencing to study the core and pangenomes of soil and plant-associated prokaryotes.</title>
        <authorList>
            <person name="Whitman W."/>
        </authorList>
    </citation>
    <scope>NUCLEOTIDE SEQUENCE [LARGE SCALE GENOMIC DNA]</scope>
    <source>
        <strain evidence="2 3">NE40</strain>
    </source>
</reference>
<dbReference type="InterPro" id="IPR011330">
    <property type="entry name" value="Glyco_hydro/deAcase_b/a-brl"/>
</dbReference>
<protein>
    <recommendedName>
        <fullName evidence="1">DUF7033 domain-containing protein</fullName>
    </recommendedName>
</protein>
<feature type="domain" description="DUF7033" evidence="1">
    <location>
        <begin position="114"/>
        <end position="201"/>
    </location>
</feature>
<evidence type="ECO:0000313" key="2">
    <source>
        <dbReference type="EMBL" id="MET4755098.1"/>
    </source>
</evidence>
<sequence length="460" mass="53177">MLKILYPNSYLSERAYIHEVLINDFLGLDFEAIPYDFDQYTIQHKSDGYRRKINLPDVFFAKELGLPELPLKNWILPCALIKNSKLSGTTSLPVIFGMNRVENFPSKKAESLFLPIDIFGSCFFMLSRYEEAINHELDSHSRFPASESMAFKAGLLEQPIVDQYVEILWLTIKSLWPDVERKKRTAKIQVTCDVDVPYDTRFSSPLNISRTLAGDILKRKSIASFGTSVLSIFQKLSGSYKDPYDCFNWYMDTCEKNNHKAAFYFIADNPAGRIDGSYSLKNPRIINLLKSIHDRGHEIGLHGSYNSFSSAEQIFKERKLLLDVCYSNNIAAEINGNRQHFLRWDVTKTPDYLDMAGFSYDTTGGYADHPGFRYGTSNTFKMWSWQKKCALNLRQRPLIIMECTVLAERYLNMGYSKKTNDYVNKLKDLSMKFSGEFTFLWHNSNFNNSEDRILFEELLS</sequence>
<dbReference type="Gene3D" id="3.20.20.370">
    <property type="entry name" value="Glycoside hydrolase/deacetylase"/>
    <property type="match status" value="1"/>
</dbReference>
<dbReference type="InterPro" id="IPR054297">
    <property type="entry name" value="DUF7033"/>
</dbReference>
<accession>A0ABV2SDS2</accession>
<name>A0ABV2SDS2_9GAMM</name>
<dbReference type="Pfam" id="PF23019">
    <property type="entry name" value="DUF7033"/>
    <property type="match status" value="1"/>
</dbReference>
<keyword evidence="3" id="KW-1185">Reference proteome</keyword>
<dbReference type="SUPFAM" id="SSF88713">
    <property type="entry name" value="Glycoside hydrolase/deacetylase"/>
    <property type="match status" value="1"/>
</dbReference>
<proteinExistence type="predicted"/>
<evidence type="ECO:0000313" key="3">
    <source>
        <dbReference type="Proteomes" id="UP001549366"/>
    </source>
</evidence>
<comment type="caution">
    <text evidence="2">The sequence shown here is derived from an EMBL/GenBank/DDBJ whole genome shotgun (WGS) entry which is preliminary data.</text>
</comment>